<evidence type="ECO:0000256" key="1">
    <source>
        <dbReference type="ARBA" id="ARBA00004173"/>
    </source>
</evidence>
<dbReference type="InterPro" id="IPR002876">
    <property type="entry name" value="Transcrip_reg_TACO1-like"/>
</dbReference>
<dbReference type="InterPro" id="IPR049083">
    <property type="entry name" value="TACO1_YebC_N"/>
</dbReference>
<dbReference type="InterPro" id="IPR017856">
    <property type="entry name" value="Integrase-like_N"/>
</dbReference>
<dbReference type="PANTHER" id="PTHR12532:SF0">
    <property type="entry name" value="TRANSLATIONAL ACTIVATOR OF CYTOCHROME C OXIDASE 1"/>
    <property type="match status" value="1"/>
</dbReference>
<dbReference type="InterPro" id="IPR029072">
    <property type="entry name" value="YebC-like"/>
</dbReference>
<comment type="subcellular location">
    <subcellularLocation>
        <location evidence="1">Mitochondrion</location>
    </subcellularLocation>
</comment>
<reference evidence="5" key="1">
    <citation type="journal article" date="2023" name="Mol. Phylogenet. Evol.">
        <title>Genome-scale phylogeny and comparative genomics of the fungal order Sordariales.</title>
        <authorList>
            <person name="Hensen N."/>
            <person name="Bonometti L."/>
            <person name="Westerberg I."/>
            <person name="Brannstrom I.O."/>
            <person name="Guillou S."/>
            <person name="Cros-Aarteil S."/>
            <person name="Calhoun S."/>
            <person name="Haridas S."/>
            <person name="Kuo A."/>
            <person name="Mondo S."/>
            <person name="Pangilinan J."/>
            <person name="Riley R."/>
            <person name="LaButti K."/>
            <person name="Andreopoulos B."/>
            <person name="Lipzen A."/>
            <person name="Chen C."/>
            <person name="Yan M."/>
            <person name="Daum C."/>
            <person name="Ng V."/>
            <person name="Clum A."/>
            <person name="Steindorff A."/>
            <person name="Ohm R.A."/>
            <person name="Martin F."/>
            <person name="Silar P."/>
            <person name="Natvig D.O."/>
            <person name="Lalanne C."/>
            <person name="Gautier V."/>
            <person name="Ament-Velasquez S.L."/>
            <person name="Kruys A."/>
            <person name="Hutchinson M.I."/>
            <person name="Powell A.J."/>
            <person name="Barry K."/>
            <person name="Miller A.N."/>
            <person name="Grigoriev I.V."/>
            <person name="Debuchy R."/>
            <person name="Gladieux P."/>
            <person name="Hiltunen Thoren M."/>
            <person name="Johannesson H."/>
        </authorList>
    </citation>
    <scope>NUCLEOTIDE SEQUENCE</scope>
    <source>
        <strain evidence="5">PSN309</strain>
    </source>
</reference>
<name>A0AAN6X348_9PEZI</name>
<dbReference type="PANTHER" id="PTHR12532">
    <property type="entry name" value="TRANSLATIONAL ACTIVATOR OF CYTOCHROME C OXIDASE 1"/>
    <property type="match status" value="1"/>
</dbReference>
<dbReference type="Proteomes" id="UP001302126">
    <property type="component" value="Unassembled WGS sequence"/>
</dbReference>
<organism evidence="5 6">
    <name type="scientific">Podospora australis</name>
    <dbReference type="NCBI Taxonomy" id="1536484"/>
    <lineage>
        <taxon>Eukaryota</taxon>
        <taxon>Fungi</taxon>
        <taxon>Dikarya</taxon>
        <taxon>Ascomycota</taxon>
        <taxon>Pezizomycotina</taxon>
        <taxon>Sordariomycetes</taxon>
        <taxon>Sordariomycetidae</taxon>
        <taxon>Sordariales</taxon>
        <taxon>Podosporaceae</taxon>
        <taxon>Podospora</taxon>
    </lineage>
</organism>
<dbReference type="Pfam" id="PF20772">
    <property type="entry name" value="TACO1_YebC_N"/>
    <property type="match status" value="1"/>
</dbReference>
<accession>A0AAN6X348</accession>
<protein>
    <submittedName>
        <fullName evidence="5">Transcriptional regulator TACO1-like protein</fullName>
    </submittedName>
</protein>
<dbReference type="SUPFAM" id="SSF75625">
    <property type="entry name" value="YebC-like"/>
    <property type="match status" value="1"/>
</dbReference>
<evidence type="ECO:0000256" key="2">
    <source>
        <dbReference type="ARBA" id="ARBA00008724"/>
    </source>
</evidence>
<evidence type="ECO:0000313" key="5">
    <source>
        <dbReference type="EMBL" id="KAK4192020.1"/>
    </source>
</evidence>
<dbReference type="AlphaFoldDB" id="A0AAN6X348"/>
<evidence type="ECO:0000259" key="3">
    <source>
        <dbReference type="Pfam" id="PF01709"/>
    </source>
</evidence>
<dbReference type="Gene3D" id="1.10.10.200">
    <property type="match status" value="1"/>
</dbReference>
<sequence length="292" mass="31705">MASLARAFTRPAITSLCAQCLRTFTTTSTLQSGHNKWSKIKHDKAAADAKKMVVRVHHSRQIAFHCKLNGPNPELNPELANAIHLAKKAGVPKDKIEGAIARGQGKTTSGAVLESLTFEAVVPPSIALVVEAESEKKGRILQDFNTWVKKAKGTPGASKFFFKRVGRVVFAKSESGIDVDSMLDDAIEAGAEDIENDDEGNIVVWTEPADTARVCKELGAKFNLKALSAGIVWTPNEDTKVTLDASEAQVKFTELLGHLSEDPEIQAIYSNVARGNMSDEQWDAITEHLEVV</sequence>
<dbReference type="HAMAP" id="MF_00693">
    <property type="entry name" value="Transcrip_reg_TACO1"/>
    <property type="match status" value="1"/>
</dbReference>
<dbReference type="InterPro" id="IPR048300">
    <property type="entry name" value="TACO1_YebC-like_2nd/3rd_dom"/>
</dbReference>
<dbReference type="Pfam" id="PF01709">
    <property type="entry name" value="Transcrip_reg"/>
    <property type="match status" value="1"/>
</dbReference>
<dbReference type="GO" id="GO:0005739">
    <property type="term" value="C:mitochondrion"/>
    <property type="evidence" value="ECO:0007669"/>
    <property type="project" value="UniProtKB-SubCell"/>
</dbReference>
<feature type="domain" description="TACO1/YebC-like N-terminal" evidence="4">
    <location>
        <begin position="35"/>
        <end position="106"/>
    </location>
</feature>
<feature type="domain" description="TACO1/YebC-like second and third" evidence="3">
    <location>
        <begin position="114"/>
        <end position="272"/>
    </location>
</feature>
<gene>
    <name evidence="5" type="ORF">QBC35DRAFT_485376</name>
</gene>
<dbReference type="EMBL" id="MU864356">
    <property type="protein sequence ID" value="KAK4192020.1"/>
    <property type="molecule type" value="Genomic_DNA"/>
</dbReference>
<proteinExistence type="inferred from homology"/>
<dbReference type="InterPro" id="IPR026564">
    <property type="entry name" value="Transcrip_reg_TACO1-like_dom3"/>
</dbReference>
<reference evidence="5" key="2">
    <citation type="submission" date="2023-05" db="EMBL/GenBank/DDBJ databases">
        <authorList>
            <consortium name="Lawrence Berkeley National Laboratory"/>
            <person name="Steindorff A."/>
            <person name="Hensen N."/>
            <person name="Bonometti L."/>
            <person name="Westerberg I."/>
            <person name="Brannstrom I.O."/>
            <person name="Guillou S."/>
            <person name="Cros-Aarteil S."/>
            <person name="Calhoun S."/>
            <person name="Haridas S."/>
            <person name="Kuo A."/>
            <person name="Mondo S."/>
            <person name="Pangilinan J."/>
            <person name="Riley R."/>
            <person name="Labutti K."/>
            <person name="Andreopoulos B."/>
            <person name="Lipzen A."/>
            <person name="Chen C."/>
            <person name="Yanf M."/>
            <person name="Daum C."/>
            <person name="Ng V."/>
            <person name="Clum A."/>
            <person name="Ohm R."/>
            <person name="Martin F."/>
            <person name="Silar P."/>
            <person name="Natvig D."/>
            <person name="Lalanne C."/>
            <person name="Gautier V."/>
            <person name="Ament-Velasquez S.L."/>
            <person name="Kruys A."/>
            <person name="Hutchinson M.I."/>
            <person name="Powell A.J."/>
            <person name="Barry K."/>
            <person name="Miller A.N."/>
            <person name="Grigoriev I.V."/>
            <person name="Debuchy R."/>
            <person name="Gladieux P."/>
            <person name="Thoren M.H."/>
            <person name="Johannesson H."/>
        </authorList>
    </citation>
    <scope>NUCLEOTIDE SEQUENCE</scope>
    <source>
        <strain evidence="5">PSN309</strain>
    </source>
</reference>
<evidence type="ECO:0000313" key="6">
    <source>
        <dbReference type="Proteomes" id="UP001302126"/>
    </source>
</evidence>
<keyword evidence="6" id="KW-1185">Reference proteome</keyword>
<comment type="caution">
    <text evidence="5">The sequence shown here is derived from an EMBL/GenBank/DDBJ whole genome shotgun (WGS) entry which is preliminary data.</text>
</comment>
<dbReference type="FunFam" id="1.10.10.200:FF:000002">
    <property type="entry name" value="Probable transcriptional regulatory protein CLM62_37755"/>
    <property type="match status" value="1"/>
</dbReference>
<dbReference type="Gene3D" id="3.30.70.980">
    <property type="match status" value="2"/>
</dbReference>
<comment type="similarity">
    <text evidence="2">Belongs to the TACO1 family.</text>
</comment>
<evidence type="ECO:0000259" key="4">
    <source>
        <dbReference type="Pfam" id="PF20772"/>
    </source>
</evidence>